<dbReference type="PRINTS" id="PR00046">
    <property type="entry name" value="SIGMA70FCT"/>
</dbReference>
<dbReference type="Gene3D" id="1.10.601.10">
    <property type="entry name" value="RNA Polymerase Primary Sigma Factor"/>
    <property type="match status" value="1"/>
</dbReference>
<dbReference type="Pfam" id="PF04542">
    <property type="entry name" value="Sigma70_r2"/>
    <property type="match status" value="1"/>
</dbReference>
<dbReference type="PROSITE" id="PS00715">
    <property type="entry name" value="SIGMA70_1"/>
    <property type="match status" value="1"/>
</dbReference>
<dbReference type="Gene3D" id="1.10.10.10">
    <property type="entry name" value="Winged helix-like DNA-binding domain superfamily/Winged helix DNA-binding domain"/>
    <property type="match status" value="2"/>
</dbReference>
<organism evidence="6 7">
    <name type="scientific">Sphaerisporangium dianthi</name>
    <dbReference type="NCBI Taxonomy" id="1436120"/>
    <lineage>
        <taxon>Bacteria</taxon>
        <taxon>Bacillati</taxon>
        <taxon>Actinomycetota</taxon>
        <taxon>Actinomycetes</taxon>
        <taxon>Streptosporangiales</taxon>
        <taxon>Streptosporangiaceae</taxon>
        <taxon>Sphaerisporangium</taxon>
    </lineage>
</organism>
<dbReference type="InterPro" id="IPR013325">
    <property type="entry name" value="RNA_pol_sigma_r2"/>
</dbReference>
<protein>
    <submittedName>
        <fullName evidence="6">RNA polymerase sigma factor RpoD/SigA</fullName>
    </submittedName>
</protein>
<dbReference type="Pfam" id="PF00140">
    <property type="entry name" value="Sigma70_r1_2"/>
    <property type="match status" value="1"/>
</dbReference>
<evidence type="ECO:0000259" key="5">
    <source>
        <dbReference type="PROSITE" id="PS00715"/>
    </source>
</evidence>
<dbReference type="InterPro" id="IPR007630">
    <property type="entry name" value="RNA_pol_sigma70_r4"/>
</dbReference>
<dbReference type="RefSeq" id="WP_380852185.1">
    <property type="nucleotide sequence ID" value="NZ_JBHSFP010000062.1"/>
</dbReference>
<accession>A0ABV9CVV6</accession>
<dbReference type="SUPFAM" id="SSF88659">
    <property type="entry name" value="Sigma3 and sigma4 domains of RNA polymerase sigma factors"/>
    <property type="match status" value="2"/>
</dbReference>
<proteinExistence type="predicted"/>
<dbReference type="Proteomes" id="UP001596004">
    <property type="component" value="Unassembled WGS sequence"/>
</dbReference>
<keyword evidence="7" id="KW-1185">Reference proteome</keyword>
<evidence type="ECO:0000313" key="6">
    <source>
        <dbReference type="EMBL" id="MFC4536887.1"/>
    </source>
</evidence>
<dbReference type="SUPFAM" id="SSF88946">
    <property type="entry name" value="Sigma2 domain of RNA polymerase sigma factors"/>
    <property type="match status" value="1"/>
</dbReference>
<keyword evidence="4" id="KW-0804">Transcription</keyword>
<dbReference type="EMBL" id="JBHSFP010000062">
    <property type="protein sequence ID" value="MFC4536887.1"/>
    <property type="molecule type" value="Genomic_DNA"/>
</dbReference>
<evidence type="ECO:0000313" key="7">
    <source>
        <dbReference type="Proteomes" id="UP001596004"/>
    </source>
</evidence>
<name>A0ABV9CVV6_9ACTN</name>
<evidence type="ECO:0000256" key="4">
    <source>
        <dbReference type="ARBA" id="ARBA00023163"/>
    </source>
</evidence>
<dbReference type="Pfam" id="PF04545">
    <property type="entry name" value="Sigma70_r4"/>
    <property type="match status" value="1"/>
</dbReference>
<dbReference type="InterPro" id="IPR013324">
    <property type="entry name" value="RNA_pol_sigma_r3/r4-like"/>
</dbReference>
<keyword evidence="3" id="KW-0238">DNA-binding</keyword>
<dbReference type="PANTHER" id="PTHR30603">
    <property type="entry name" value="RNA POLYMERASE SIGMA FACTOR RPO"/>
    <property type="match status" value="1"/>
</dbReference>
<dbReference type="InterPro" id="IPR014284">
    <property type="entry name" value="RNA_pol_sigma-70_dom"/>
</dbReference>
<evidence type="ECO:0000256" key="2">
    <source>
        <dbReference type="ARBA" id="ARBA00023082"/>
    </source>
</evidence>
<dbReference type="InterPro" id="IPR050239">
    <property type="entry name" value="Sigma-70_RNA_pol_init_factors"/>
</dbReference>
<keyword evidence="2" id="KW-0731">Sigma factor</keyword>
<dbReference type="InterPro" id="IPR009042">
    <property type="entry name" value="RNA_pol_sigma70_r1_2"/>
</dbReference>
<evidence type="ECO:0000256" key="3">
    <source>
        <dbReference type="ARBA" id="ARBA00023125"/>
    </source>
</evidence>
<dbReference type="PANTHER" id="PTHR30603:SF60">
    <property type="entry name" value="RNA POLYMERASE SIGMA FACTOR RPOD"/>
    <property type="match status" value="1"/>
</dbReference>
<dbReference type="InterPro" id="IPR000943">
    <property type="entry name" value="RNA_pol_sigma70"/>
</dbReference>
<evidence type="ECO:0000256" key="1">
    <source>
        <dbReference type="ARBA" id="ARBA00023015"/>
    </source>
</evidence>
<feature type="domain" description="RNA polymerase sigma-70" evidence="5">
    <location>
        <begin position="103"/>
        <end position="116"/>
    </location>
</feature>
<dbReference type="NCBIfam" id="TIGR02937">
    <property type="entry name" value="sigma70-ECF"/>
    <property type="match status" value="1"/>
</dbReference>
<dbReference type="InterPro" id="IPR007627">
    <property type="entry name" value="RNA_pol_sigma70_r2"/>
</dbReference>
<comment type="caution">
    <text evidence="6">The sequence shown here is derived from an EMBL/GenBank/DDBJ whole genome shotgun (WGS) entry which is preliminary data.</text>
</comment>
<keyword evidence="1" id="KW-0805">Transcription regulation</keyword>
<dbReference type="InterPro" id="IPR036388">
    <property type="entry name" value="WH-like_DNA-bd_sf"/>
</dbReference>
<gene>
    <name evidence="6" type="ORF">ACFO60_39470</name>
</gene>
<reference evidence="7" key="1">
    <citation type="journal article" date="2019" name="Int. J. Syst. Evol. Microbiol.">
        <title>The Global Catalogue of Microorganisms (GCM) 10K type strain sequencing project: providing services to taxonomists for standard genome sequencing and annotation.</title>
        <authorList>
            <consortium name="The Broad Institute Genomics Platform"/>
            <consortium name="The Broad Institute Genome Sequencing Center for Infectious Disease"/>
            <person name="Wu L."/>
            <person name="Ma J."/>
        </authorList>
    </citation>
    <scope>NUCLEOTIDE SEQUENCE [LARGE SCALE GENOMIC DNA]</scope>
    <source>
        <strain evidence="7">CGMCC 4.7132</strain>
    </source>
</reference>
<sequence length="312" mass="33836">MPSQAEATGARSRETGGLSAYLAQISATPLLSASQEVELGKRIEAGVLARHLLEQGCAGYDPRELAAVAEDGQAAQHHMVRANLRLVVSMARKYARGGTALEDMIQDGNLGLIQAVQRYDYARGFRFSTCATWWIRKAIQKGLECARTIRLPAHVLEDLSRLAVAEQKAAQRVGAEPAVWQVAEEMGRSAERVAVLKVLACDCTSLDAPIGGHTPQRSVADLREDTAGPHPERAAEHQALVRALSSASVALAPRQLAVLDLRFGLRGDAEHSTRQIAELMGLTTGWVRDIEREALARLRGHRSGETLRAWAC</sequence>